<dbReference type="Proteomes" id="UP000367750">
    <property type="component" value="Unassembled WGS sequence"/>
</dbReference>
<comment type="caution">
    <text evidence="1">The sequence shown here is derived from an EMBL/GenBank/DDBJ whole genome shotgun (WGS) entry which is preliminary data.</text>
</comment>
<evidence type="ECO:0000313" key="1">
    <source>
        <dbReference type="EMBL" id="KAA9006617.1"/>
    </source>
</evidence>
<dbReference type="AlphaFoldDB" id="A0A5J5GF07"/>
<name>A0A5J5GF07_9BACL</name>
<dbReference type="InterPro" id="IPR021486">
    <property type="entry name" value="DUF3139"/>
</dbReference>
<dbReference type="Pfam" id="PF11337">
    <property type="entry name" value="DUF3139"/>
    <property type="match status" value="1"/>
</dbReference>
<dbReference type="EMBL" id="VYKK01000005">
    <property type="protein sequence ID" value="KAA9006617.1"/>
    <property type="molecule type" value="Genomic_DNA"/>
</dbReference>
<sequence>MGSGPYSAVFLLCGGGIYAYLQFKFHSLESDLKRYLVKEQGYSDSDIVSIEATYSKMPQYPVYVKFADDPDTTYLFTDRGIGDWTQIEVY</sequence>
<protein>
    <submittedName>
        <fullName evidence="1">DUF3139 domain-containing protein</fullName>
    </submittedName>
</protein>
<keyword evidence="2" id="KW-1185">Reference proteome</keyword>
<dbReference type="OrthoDB" id="2678071at2"/>
<proteinExistence type="predicted"/>
<accession>A0A5J5GF07</accession>
<evidence type="ECO:0000313" key="2">
    <source>
        <dbReference type="Proteomes" id="UP000367750"/>
    </source>
</evidence>
<organism evidence="1 2">
    <name type="scientific">Paenibacillus spiritus</name>
    <dbReference type="NCBI Taxonomy" id="2496557"/>
    <lineage>
        <taxon>Bacteria</taxon>
        <taxon>Bacillati</taxon>
        <taxon>Bacillota</taxon>
        <taxon>Bacilli</taxon>
        <taxon>Bacillales</taxon>
        <taxon>Paenibacillaceae</taxon>
        <taxon>Paenibacillus</taxon>
    </lineage>
</organism>
<gene>
    <name evidence="1" type="ORF">F4V43_05150</name>
</gene>
<reference evidence="1 2" key="1">
    <citation type="submission" date="2019-09" db="EMBL/GenBank/DDBJ databases">
        <title>Bacillus ochoae sp. nov., Paenibacillus whitsoniae sp. nov., Paenibacillus spiritus sp. nov. Isolated from the Mars Exploration Rover during spacecraft assembly.</title>
        <authorList>
            <person name="Seuylemezian A."/>
            <person name="Vaishampayan P."/>
        </authorList>
    </citation>
    <scope>NUCLEOTIDE SEQUENCE [LARGE SCALE GENOMIC DNA]</scope>
    <source>
        <strain evidence="1 2">MER_111</strain>
    </source>
</reference>